<dbReference type="RefSeq" id="WP_380888739.1">
    <property type="nucleotide sequence ID" value="NZ_JBHUDY010000001.1"/>
</dbReference>
<name>A0ABW4I3N6_9SPHN</name>
<keyword evidence="2" id="KW-1185">Reference proteome</keyword>
<gene>
    <name evidence="1" type="ORF">ACFSCW_09715</name>
</gene>
<evidence type="ECO:0000313" key="1">
    <source>
        <dbReference type="EMBL" id="MFD1612076.1"/>
    </source>
</evidence>
<comment type="caution">
    <text evidence="1">The sequence shown here is derived from an EMBL/GenBank/DDBJ whole genome shotgun (WGS) entry which is preliminary data.</text>
</comment>
<dbReference type="Proteomes" id="UP001597115">
    <property type="component" value="Unassembled WGS sequence"/>
</dbReference>
<sequence>MTSSIHYEVRRSIYNHNGYGSRVRFVPIWLTLKSTAYANPLSFMEKIMSEEINHRIGAVWPSANINNRTRTGSMIICSRQNEAYIRWVKNVRPTFYGVGTLHQSIITPARCLDFVHLQSARPTSGRVIGDEVIFRDEYHRILIQLTKAIYGQTNWKRFKRLLPNAATIEGDGYGRGIHTRSRGSAPLPLSDQKQVKQGGSRFHLNLMFRPPESLSSEDFLAEAQKAWSNSPWTLDLQLGPVTGGCVAYSLKEGPESLIVECLSF</sequence>
<proteinExistence type="predicted"/>
<dbReference type="EMBL" id="JBHUDY010000001">
    <property type="protein sequence ID" value="MFD1612076.1"/>
    <property type="molecule type" value="Genomic_DNA"/>
</dbReference>
<accession>A0ABW4I3N6</accession>
<protein>
    <submittedName>
        <fullName evidence="1">Uncharacterized protein</fullName>
    </submittedName>
</protein>
<reference evidence="2" key="1">
    <citation type="journal article" date="2019" name="Int. J. Syst. Evol. Microbiol.">
        <title>The Global Catalogue of Microorganisms (GCM) 10K type strain sequencing project: providing services to taxonomists for standard genome sequencing and annotation.</title>
        <authorList>
            <consortium name="The Broad Institute Genomics Platform"/>
            <consortium name="The Broad Institute Genome Sequencing Center for Infectious Disease"/>
            <person name="Wu L."/>
            <person name="Ma J."/>
        </authorList>
    </citation>
    <scope>NUCLEOTIDE SEQUENCE [LARGE SCALE GENOMIC DNA]</scope>
    <source>
        <strain evidence="2">CGMCC 1.16275</strain>
    </source>
</reference>
<evidence type="ECO:0000313" key="2">
    <source>
        <dbReference type="Proteomes" id="UP001597115"/>
    </source>
</evidence>
<organism evidence="1 2">
    <name type="scientific">Sphingomonas tabacisoli</name>
    <dbReference type="NCBI Taxonomy" id="2249466"/>
    <lineage>
        <taxon>Bacteria</taxon>
        <taxon>Pseudomonadati</taxon>
        <taxon>Pseudomonadota</taxon>
        <taxon>Alphaproteobacteria</taxon>
        <taxon>Sphingomonadales</taxon>
        <taxon>Sphingomonadaceae</taxon>
        <taxon>Sphingomonas</taxon>
    </lineage>
</organism>